<reference evidence="2" key="1">
    <citation type="submission" date="2021-04" db="EMBL/GenBank/DDBJ databases">
        <title>Genome based classification of Actinospica acidithermotolerans sp. nov., an actinobacterium isolated from an Indonesian hot spring.</title>
        <authorList>
            <person name="Kusuma A.B."/>
            <person name="Putra K.E."/>
            <person name="Nafisah S."/>
            <person name="Loh J."/>
            <person name="Nouioui I."/>
            <person name="Goodfellow M."/>
        </authorList>
    </citation>
    <scope>NUCLEOTIDE SEQUENCE</scope>
    <source>
        <strain evidence="2">CSCA 57</strain>
    </source>
</reference>
<dbReference type="InterPro" id="IPR021005">
    <property type="entry name" value="Znf_CGNR"/>
</dbReference>
<dbReference type="EMBL" id="JAGSOG010000057">
    <property type="protein sequence ID" value="MBR7834380.1"/>
    <property type="molecule type" value="Genomic_DNA"/>
</dbReference>
<dbReference type="Gene3D" id="1.10.3300.10">
    <property type="entry name" value="Jann2411-like domain"/>
    <property type="match status" value="1"/>
</dbReference>
<name>A0A941EL02_9ACTN</name>
<dbReference type="InterPro" id="IPR023286">
    <property type="entry name" value="ABATE_dom_sf"/>
</dbReference>
<dbReference type="Pfam" id="PF11706">
    <property type="entry name" value="zf-CGNR"/>
    <property type="match status" value="1"/>
</dbReference>
<evidence type="ECO:0000313" key="2">
    <source>
        <dbReference type="EMBL" id="MBR7834380.1"/>
    </source>
</evidence>
<proteinExistence type="predicted"/>
<organism evidence="2 3">
    <name type="scientific">Actinospica durhamensis</name>
    <dbReference type="NCBI Taxonomy" id="1508375"/>
    <lineage>
        <taxon>Bacteria</taxon>
        <taxon>Bacillati</taxon>
        <taxon>Actinomycetota</taxon>
        <taxon>Actinomycetes</taxon>
        <taxon>Catenulisporales</taxon>
        <taxon>Actinospicaceae</taxon>
        <taxon>Actinospica</taxon>
    </lineage>
</organism>
<dbReference type="Proteomes" id="UP000675781">
    <property type="component" value="Unassembled WGS sequence"/>
</dbReference>
<evidence type="ECO:0000259" key="1">
    <source>
        <dbReference type="Pfam" id="PF11706"/>
    </source>
</evidence>
<dbReference type="SUPFAM" id="SSF160904">
    <property type="entry name" value="Jann2411-like"/>
    <property type="match status" value="1"/>
</dbReference>
<protein>
    <submittedName>
        <fullName evidence="2">CGNR zinc finger domain-containing protein</fullName>
    </submittedName>
</protein>
<sequence length="178" mass="18971">MQYGDYVGNVTRLAVELANTGTLDQHGELVAAFFAEHDITAPPDGDFGALPDLVRAALAQSVDGEAPDAAHQLLRAYPPEMHLSDHDGLGAWHVHFSRNGTPPERWLGQLVAAELALLAAGDPAVTLGRCAAAGCGRYFVDQSRNRTRRFCSNACASRTTVAAYRARTAKNTEGPGND</sequence>
<evidence type="ECO:0000313" key="3">
    <source>
        <dbReference type="Proteomes" id="UP000675781"/>
    </source>
</evidence>
<dbReference type="AlphaFoldDB" id="A0A941EL02"/>
<dbReference type="PANTHER" id="PTHR35525:SF3">
    <property type="entry name" value="BLL6575 PROTEIN"/>
    <property type="match status" value="1"/>
</dbReference>
<dbReference type="InterPro" id="IPR010852">
    <property type="entry name" value="ABATE"/>
</dbReference>
<accession>A0A941EL02</accession>
<keyword evidence="3" id="KW-1185">Reference proteome</keyword>
<comment type="caution">
    <text evidence="2">The sequence shown here is derived from an EMBL/GenBank/DDBJ whole genome shotgun (WGS) entry which is preliminary data.</text>
</comment>
<gene>
    <name evidence="2" type="ORF">KDL01_13985</name>
</gene>
<feature type="domain" description="Zinc finger CGNR" evidence="1">
    <location>
        <begin position="127"/>
        <end position="167"/>
    </location>
</feature>
<dbReference type="PANTHER" id="PTHR35525">
    <property type="entry name" value="BLL6575 PROTEIN"/>
    <property type="match status" value="1"/>
</dbReference>